<evidence type="ECO:0000313" key="4">
    <source>
        <dbReference type="Proteomes" id="UP001208131"/>
    </source>
</evidence>
<gene>
    <name evidence="3" type="ORF">OCV57_00510</name>
</gene>
<keyword evidence="2" id="KW-1133">Transmembrane helix</keyword>
<keyword evidence="2" id="KW-0472">Membrane</keyword>
<keyword evidence="2" id="KW-0812">Transmembrane</keyword>
<dbReference type="AlphaFoldDB" id="A0AAE3IEI8"/>
<accession>A0AAE3IEI8</accession>
<evidence type="ECO:0000313" key="3">
    <source>
        <dbReference type="EMBL" id="MCU6704410.1"/>
    </source>
</evidence>
<sequence length="141" mass="16251">MTNNQENTNNLANENTSSTNNGTTEQVHYSIGRIVFVIIFLFFAIWGLVDKISDISHYEKDYSQEAYTAAKFYVNKQLKAPATADYPMYDKNFITHHNDSYTVSSYVDAENSFGVKGRLYYTVTMERDGKDWTNVNVNLRE</sequence>
<comment type="caution">
    <text evidence="3">The sequence shown here is derived from an EMBL/GenBank/DDBJ whole genome shotgun (WGS) entry which is preliminary data.</text>
</comment>
<feature type="region of interest" description="Disordered" evidence="1">
    <location>
        <begin position="1"/>
        <end position="23"/>
    </location>
</feature>
<protein>
    <submittedName>
        <fullName evidence="3">Uncharacterized protein</fullName>
    </submittedName>
</protein>
<evidence type="ECO:0000256" key="2">
    <source>
        <dbReference type="SAM" id="Phobius"/>
    </source>
</evidence>
<evidence type="ECO:0000256" key="1">
    <source>
        <dbReference type="SAM" id="MobiDB-lite"/>
    </source>
</evidence>
<proteinExistence type="predicted"/>
<keyword evidence="4" id="KW-1185">Reference proteome</keyword>
<name>A0AAE3IEI8_9FIRM</name>
<dbReference type="Proteomes" id="UP001208131">
    <property type="component" value="Unassembled WGS sequence"/>
</dbReference>
<feature type="transmembrane region" description="Helical" evidence="2">
    <location>
        <begin position="27"/>
        <end position="49"/>
    </location>
</feature>
<dbReference type="EMBL" id="JAOQJZ010000001">
    <property type="protein sequence ID" value="MCU6704410.1"/>
    <property type="molecule type" value="Genomic_DNA"/>
</dbReference>
<reference evidence="3 4" key="1">
    <citation type="journal article" date="2021" name="ISME Commun">
        <title>Automated analysis of genomic sequences facilitates high-throughput and comprehensive description of bacteria.</title>
        <authorList>
            <person name="Hitch T.C.A."/>
        </authorList>
    </citation>
    <scope>NUCLEOTIDE SEQUENCE [LARGE SCALE GENOMIC DNA]</scope>
    <source>
        <strain evidence="3 4">Sanger_31</strain>
    </source>
</reference>
<dbReference type="RefSeq" id="WP_267300177.1">
    <property type="nucleotide sequence ID" value="NZ_JAOQJZ010000001.1"/>
</dbReference>
<organism evidence="3 4">
    <name type="scientific">Hominimerdicola aceti</name>
    <dbReference type="NCBI Taxonomy" id="2981726"/>
    <lineage>
        <taxon>Bacteria</taxon>
        <taxon>Bacillati</taxon>
        <taxon>Bacillota</taxon>
        <taxon>Clostridia</taxon>
        <taxon>Eubacteriales</taxon>
        <taxon>Oscillospiraceae</taxon>
        <taxon>Hominimerdicola</taxon>
    </lineage>
</organism>